<protein>
    <submittedName>
        <fullName evidence="2">Uncharacterized protein</fullName>
    </submittedName>
</protein>
<dbReference type="EMBL" id="RXIC02000024">
    <property type="protein sequence ID" value="KAB1209539.1"/>
    <property type="molecule type" value="Genomic_DNA"/>
</dbReference>
<keyword evidence="3" id="KW-1185">Reference proteome</keyword>
<dbReference type="Proteomes" id="UP000516437">
    <property type="component" value="Chromosome 6"/>
</dbReference>
<name>A0A6A1V9J0_9ROSI</name>
<proteinExistence type="predicted"/>
<sequence>MEDMVIGMKTGFDDVKKMLTAHTERFGTLDKDIRGLKHQVNKSIHEANNDIQNTVNEFASTSAERQAFVKTSAEDIVKATESIWMQIGICILMS</sequence>
<comment type="caution">
    <text evidence="2">The sequence shown here is derived from an EMBL/GenBank/DDBJ whole genome shotgun (WGS) entry which is preliminary data.</text>
</comment>
<accession>A0A6A1V9J0</accession>
<gene>
    <name evidence="2" type="ORF">CJ030_MR6G018869</name>
    <name evidence="1" type="ORF">CJ030_MR6G018872</name>
</gene>
<evidence type="ECO:0000313" key="1">
    <source>
        <dbReference type="EMBL" id="KAB1209539.1"/>
    </source>
</evidence>
<evidence type="ECO:0000313" key="3">
    <source>
        <dbReference type="Proteomes" id="UP000516437"/>
    </source>
</evidence>
<evidence type="ECO:0000313" key="2">
    <source>
        <dbReference type="EMBL" id="KAB1209542.1"/>
    </source>
</evidence>
<reference evidence="2" key="3">
    <citation type="submission" date="2019-09" db="EMBL/GenBank/DDBJ databases">
        <authorList>
            <person name="Gao Z."/>
        </authorList>
    </citation>
    <scope>NUCLEOTIDE SEQUENCE</scope>
    <source>
        <tissue evidence="2">Leaves</tissue>
    </source>
</reference>
<dbReference type="EMBL" id="RXIC02000024">
    <property type="protein sequence ID" value="KAB1209542.1"/>
    <property type="molecule type" value="Genomic_DNA"/>
</dbReference>
<reference evidence="2 3" key="2">
    <citation type="journal article" date="2019" name="Plant Biotechnol. J.">
        <title>The red bayberry genome and genetic basis of sex determination.</title>
        <authorList>
            <person name="Jia H.M."/>
            <person name="Jia H.J."/>
            <person name="Cai Q.L."/>
            <person name="Wang Y."/>
            <person name="Zhao H.B."/>
            <person name="Yang W.F."/>
            <person name="Wang G.Y."/>
            <person name="Li Y.H."/>
            <person name="Zhan D.L."/>
            <person name="Shen Y.T."/>
            <person name="Niu Q.F."/>
            <person name="Chang L."/>
            <person name="Qiu J."/>
            <person name="Zhao L."/>
            <person name="Xie H.B."/>
            <person name="Fu W.Y."/>
            <person name="Jin J."/>
            <person name="Li X.W."/>
            <person name="Jiao Y."/>
            <person name="Zhou C.C."/>
            <person name="Tu T."/>
            <person name="Chai C.Y."/>
            <person name="Gao J.L."/>
            <person name="Fan L.J."/>
            <person name="van de Weg E."/>
            <person name="Wang J.Y."/>
            <person name="Gao Z.S."/>
        </authorList>
    </citation>
    <scope>NUCLEOTIDE SEQUENCE [LARGE SCALE GENOMIC DNA]</scope>
    <source>
        <tissue evidence="2">Leaves</tissue>
    </source>
</reference>
<dbReference type="AlphaFoldDB" id="A0A6A1V9J0"/>
<organism evidence="2 3">
    <name type="scientific">Morella rubra</name>
    <name type="common">Chinese bayberry</name>
    <dbReference type="NCBI Taxonomy" id="262757"/>
    <lineage>
        <taxon>Eukaryota</taxon>
        <taxon>Viridiplantae</taxon>
        <taxon>Streptophyta</taxon>
        <taxon>Embryophyta</taxon>
        <taxon>Tracheophyta</taxon>
        <taxon>Spermatophyta</taxon>
        <taxon>Magnoliopsida</taxon>
        <taxon>eudicotyledons</taxon>
        <taxon>Gunneridae</taxon>
        <taxon>Pentapetalae</taxon>
        <taxon>rosids</taxon>
        <taxon>fabids</taxon>
        <taxon>Fagales</taxon>
        <taxon>Myricaceae</taxon>
        <taxon>Morella</taxon>
    </lineage>
</organism>
<reference evidence="2" key="1">
    <citation type="submission" date="2018-07" db="EMBL/GenBank/DDBJ databases">
        <authorList>
            <person name="Gao Z.-S."/>
            <person name="Jia H.-M."/>
            <person name="Jia H.-J."/>
            <person name="Cai Q.-L."/>
            <person name="Wang Y."/>
            <person name="Zhao H.-B."/>
        </authorList>
    </citation>
    <scope>NUCLEOTIDE SEQUENCE</scope>
    <source>
        <tissue evidence="2">Leaves</tissue>
    </source>
</reference>